<dbReference type="AlphaFoldDB" id="A0A1H5YV99"/>
<dbReference type="EMBL" id="CP018839">
    <property type="protein sequence ID" value="APR05868.1"/>
    <property type="molecule type" value="Genomic_DNA"/>
</dbReference>
<sequence>MTVFAAHPIFSQKIARVLARGVIGLLMLSHALFAFSSAISLSHDPLRATTHAHAFADADTGQDDHGHRHDDVEDEGGPHQHGHNPADHSHDKPNVPPTHAVDVPPLSNQWIADERRPDYPAPCATLERPPKRLLIV</sequence>
<keyword evidence="2" id="KW-0812">Transmembrane</keyword>
<keyword evidence="2" id="KW-0472">Membrane</keyword>
<proteinExistence type="predicted"/>
<dbReference type="KEGG" id="tcl:Tchl_3055"/>
<dbReference type="STRING" id="96773.Tchl_3055"/>
<accession>A0A1H5YV99</accession>
<keyword evidence="4" id="KW-1185">Reference proteome</keyword>
<reference evidence="3 4" key="1">
    <citation type="submission" date="2016-12" db="EMBL/GenBank/DDBJ databases">
        <title>Complete genome sequence of Thauera chlorobenzoica, a Betaproteobacterium degrading haloaromatics anaerobically to CO2 and halides.</title>
        <authorList>
            <person name="Goris T."/>
            <person name="Mergelsberg M."/>
            <person name="Boll M."/>
        </authorList>
    </citation>
    <scope>NUCLEOTIDE SEQUENCE [LARGE SCALE GENOMIC DNA]</scope>
    <source>
        <strain evidence="3 4">3CB1</strain>
    </source>
</reference>
<evidence type="ECO:0000313" key="4">
    <source>
        <dbReference type="Proteomes" id="UP000185739"/>
    </source>
</evidence>
<dbReference type="Proteomes" id="UP000185739">
    <property type="component" value="Chromosome"/>
</dbReference>
<evidence type="ECO:0000256" key="1">
    <source>
        <dbReference type="SAM" id="MobiDB-lite"/>
    </source>
</evidence>
<evidence type="ECO:0000313" key="3">
    <source>
        <dbReference type="EMBL" id="APR05868.1"/>
    </source>
</evidence>
<evidence type="ECO:0000256" key="2">
    <source>
        <dbReference type="SAM" id="Phobius"/>
    </source>
</evidence>
<dbReference type="OrthoDB" id="7596688at2"/>
<feature type="transmembrane region" description="Helical" evidence="2">
    <location>
        <begin position="21"/>
        <end position="41"/>
    </location>
</feature>
<gene>
    <name evidence="3" type="ORF">Tchl_3055</name>
</gene>
<feature type="region of interest" description="Disordered" evidence="1">
    <location>
        <begin position="52"/>
        <end position="125"/>
    </location>
</feature>
<protein>
    <submittedName>
        <fullName evidence="3">Uncharacterized protein</fullName>
    </submittedName>
</protein>
<feature type="compositionally biased region" description="Basic and acidic residues" evidence="1">
    <location>
        <begin position="62"/>
        <end position="71"/>
    </location>
</feature>
<organism evidence="3 4">
    <name type="scientific">Thauera chlorobenzoica</name>
    <dbReference type="NCBI Taxonomy" id="96773"/>
    <lineage>
        <taxon>Bacteria</taxon>
        <taxon>Pseudomonadati</taxon>
        <taxon>Pseudomonadota</taxon>
        <taxon>Betaproteobacteria</taxon>
        <taxon>Rhodocyclales</taxon>
        <taxon>Zoogloeaceae</taxon>
        <taxon>Thauera</taxon>
    </lineage>
</organism>
<name>A0A1H5YV99_9RHOO</name>
<keyword evidence="2" id="KW-1133">Transmembrane helix</keyword>
<dbReference type="RefSeq" id="WP_004265712.1">
    <property type="nucleotide sequence ID" value="NZ_CP018839.1"/>
</dbReference>
<feature type="compositionally biased region" description="Basic and acidic residues" evidence="1">
    <location>
        <begin position="84"/>
        <end position="93"/>
    </location>
</feature>